<keyword evidence="1" id="KW-0812">Transmembrane</keyword>
<feature type="transmembrane region" description="Helical" evidence="1">
    <location>
        <begin position="12"/>
        <end position="34"/>
    </location>
</feature>
<dbReference type="EMBL" id="JAANNP010000111">
    <property type="protein sequence ID" value="NHC16225.1"/>
    <property type="molecule type" value="Genomic_DNA"/>
</dbReference>
<keyword evidence="1" id="KW-0472">Membrane</keyword>
<evidence type="ECO:0000313" key="3">
    <source>
        <dbReference type="Proteomes" id="UP000800981"/>
    </source>
</evidence>
<proteinExistence type="predicted"/>
<comment type="caution">
    <text evidence="2">The sequence shown here is derived from an EMBL/GenBank/DDBJ whole genome shotgun (WGS) entry which is preliminary data.</text>
</comment>
<dbReference type="Proteomes" id="UP000800981">
    <property type="component" value="Unassembled WGS sequence"/>
</dbReference>
<organism evidence="2 3">
    <name type="scientific">Motilibacter deserti</name>
    <dbReference type="NCBI Taxonomy" id="2714956"/>
    <lineage>
        <taxon>Bacteria</taxon>
        <taxon>Bacillati</taxon>
        <taxon>Actinomycetota</taxon>
        <taxon>Actinomycetes</taxon>
        <taxon>Motilibacterales</taxon>
        <taxon>Motilibacteraceae</taxon>
        <taxon>Motilibacter</taxon>
    </lineage>
</organism>
<accession>A0ABX0H044</accession>
<name>A0ABX0H044_9ACTN</name>
<evidence type="ECO:0000313" key="2">
    <source>
        <dbReference type="EMBL" id="NHC16225.1"/>
    </source>
</evidence>
<feature type="transmembrane region" description="Helical" evidence="1">
    <location>
        <begin position="71"/>
        <end position="92"/>
    </location>
</feature>
<sequence length="117" mass="11986">MHLALDTLTGFVLGLPALLVGSVLLVLGVLACAVLGVRRPLLALAAALPVALGLLAATGEVFDLIGVGVRVAALPFLGLGLAMLLGVVLRLACSRGPFVGWRDRGTEELDAPPARVW</sequence>
<reference evidence="2 3" key="1">
    <citation type="submission" date="2020-03" db="EMBL/GenBank/DDBJ databases">
        <title>Two novel Motilibacter sp.</title>
        <authorList>
            <person name="Liu S."/>
        </authorList>
    </citation>
    <scope>NUCLEOTIDE SEQUENCE [LARGE SCALE GENOMIC DNA]</scope>
    <source>
        <strain evidence="2 3">E257</strain>
    </source>
</reference>
<protein>
    <submittedName>
        <fullName evidence="2">Uncharacterized protein</fullName>
    </submittedName>
</protein>
<feature type="transmembrane region" description="Helical" evidence="1">
    <location>
        <begin position="41"/>
        <end position="59"/>
    </location>
</feature>
<keyword evidence="1" id="KW-1133">Transmembrane helix</keyword>
<feature type="non-terminal residue" evidence="2">
    <location>
        <position position="117"/>
    </location>
</feature>
<keyword evidence="3" id="KW-1185">Reference proteome</keyword>
<evidence type="ECO:0000256" key="1">
    <source>
        <dbReference type="SAM" id="Phobius"/>
    </source>
</evidence>
<gene>
    <name evidence="2" type="ORF">G9H71_20780</name>
</gene>